<dbReference type="InterPro" id="IPR024524">
    <property type="entry name" value="DUF3800"/>
</dbReference>
<organism evidence="1">
    <name type="scientific">Thermomicrobium roseum</name>
    <dbReference type="NCBI Taxonomy" id="500"/>
    <lineage>
        <taxon>Bacteria</taxon>
        <taxon>Pseudomonadati</taxon>
        <taxon>Thermomicrobiota</taxon>
        <taxon>Thermomicrobia</taxon>
        <taxon>Thermomicrobiales</taxon>
        <taxon>Thermomicrobiaceae</taxon>
        <taxon>Thermomicrobium</taxon>
    </lineage>
</organism>
<dbReference type="AlphaFoldDB" id="A0A7C2BDI9"/>
<reference evidence="1" key="1">
    <citation type="journal article" date="2020" name="mSystems">
        <title>Genome- and Community-Level Interaction Insights into Carbon Utilization and Element Cycling Functions of Hydrothermarchaeota in Hydrothermal Sediment.</title>
        <authorList>
            <person name="Zhou Z."/>
            <person name="Liu Y."/>
            <person name="Xu W."/>
            <person name="Pan J."/>
            <person name="Luo Z.H."/>
            <person name="Li M."/>
        </authorList>
    </citation>
    <scope>NUCLEOTIDE SEQUENCE [LARGE SCALE GENOMIC DNA]</scope>
    <source>
        <strain evidence="1">SpSt-222</strain>
    </source>
</reference>
<evidence type="ECO:0000313" key="1">
    <source>
        <dbReference type="EMBL" id="HEF64027.1"/>
    </source>
</evidence>
<proteinExistence type="predicted"/>
<dbReference type="EMBL" id="DSJL01000001">
    <property type="protein sequence ID" value="HEF64027.1"/>
    <property type="molecule type" value="Genomic_DNA"/>
</dbReference>
<protein>
    <recommendedName>
        <fullName evidence="2">DUF3800 domain-containing protein</fullName>
    </recommendedName>
</protein>
<evidence type="ECO:0008006" key="2">
    <source>
        <dbReference type="Google" id="ProtNLM"/>
    </source>
</evidence>
<accession>A0A7C2BDI9</accession>
<dbReference type="Pfam" id="PF12686">
    <property type="entry name" value="DUF3800"/>
    <property type="match status" value="1"/>
</dbReference>
<sequence length="258" mass="29842">MLAKPRLPRAASIGLALFVDESEPKPNRNWLVIGVLAIPHSFRQSYYQALVHARAREAYEGEIHWYDLKRSFDGIYSAPNRVARSWLTWYSQAEHAYFTALAVDRPRLKRNRFPDEVTMRNRFTRMAIESALAHLPLWQETREVHLSILIDDRTRSHTSAGREDNLEDYLPRKLQVESWDNRGIIYSFARVPVRRASQECIFLQLTDILTGACGAALANTATRPAKRALADLARRFIEENIIDLWAFPDEHGKPYKPI</sequence>
<comment type="caution">
    <text evidence="1">The sequence shown here is derived from an EMBL/GenBank/DDBJ whole genome shotgun (WGS) entry which is preliminary data.</text>
</comment>
<name>A0A7C2BDI9_THERO</name>
<gene>
    <name evidence="1" type="ORF">ENP47_00215</name>
</gene>